<evidence type="ECO:0000313" key="4">
    <source>
        <dbReference type="Proteomes" id="UP001501102"/>
    </source>
</evidence>
<dbReference type="RefSeq" id="WP_344963202.1">
    <property type="nucleotide sequence ID" value="NZ_BAAAXZ010000099.1"/>
</dbReference>
<keyword evidence="4" id="KW-1185">Reference proteome</keyword>
<sequence length="168" mass="19701">MSDSTSPILAPSVFTSDLELRARNREAVEKYLRTGAEARLERYTLYTEDGETALFYTDIGRPIVVKGRDRLKRHNELSLQVLPDWEWIDVRIYETQDPNVIWVECDGEGTIRFPQYPEGHYRNHFIHGFTLDNGQIKSSREYANPIEHMRSLSIETPHINRDWIPTDH</sequence>
<dbReference type="SUPFAM" id="SSF54427">
    <property type="entry name" value="NTF2-like"/>
    <property type="match status" value="1"/>
</dbReference>
<accession>A0ABP6JF35</accession>
<protein>
    <submittedName>
        <fullName evidence="3">Phenazine biosynthesis protein PhzB</fullName>
    </submittedName>
</protein>
<dbReference type="Gene3D" id="3.10.450.50">
    <property type="match status" value="1"/>
</dbReference>
<proteinExistence type="inferred from homology"/>
<gene>
    <name evidence="3" type="primary">phzB_3</name>
    <name evidence="3" type="ORF">GCM10020221_25860</name>
</gene>
<name>A0ABP6JF35_STRTU</name>
<organism evidence="3 4">
    <name type="scientific">Streptomyces thioluteus</name>
    <dbReference type="NCBI Taxonomy" id="66431"/>
    <lineage>
        <taxon>Bacteria</taxon>
        <taxon>Bacillati</taxon>
        <taxon>Actinomycetota</taxon>
        <taxon>Actinomycetes</taxon>
        <taxon>Kitasatosporales</taxon>
        <taxon>Streptomycetaceae</taxon>
        <taxon>Streptomyces</taxon>
    </lineage>
</organism>
<dbReference type="InterPro" id="IPR004964">
    <property type="entry name" value="PhzA_PhzB"/>
</dbReference>
<dbReference type="EMBL" id="BAAAXZ010000099">
    <property type="protein sequence ID" value="GAA2928840.1"/>
    <property type="molecule type" value="Genomic_DNA"/>
</dbReference>
<evidence type="ECO:0000313" key="3">
    <source>
        <dbReference type="EMBL" id="GAA2928840.1"/>
    </source>
</evidence>
<evidence type="ECO:0000256" key="1">
    <source>
        <dbReference type="ARBA" id="ARBA00009377"/>
    </source>
</evidence>
<dbReference type="Pfam" id="PF03284">
    <property type="entry name" value="PHZA_PHZB"/>
    <property type="match status" value="1"/>
</dbReference>
<dbReference type="Proteomes" id="UP001501102">
    <property type="component" value="Unassembled WGS sequence"/>
</dbReference>
<reference evidence="4" key="1">
    <citation type="journal article" date="2019" name="Int. J. Syst. Evol. Microbiol.">
        <title>The Global Catalogue of Microorganisms (GCM) 10K type strain sequencing project: providing services to taxonomists for standard genome sequencing and annotation.</title>
        <authorList>
            <consortium name="The Broad Institute Genomics Platform"/>
            <consortium name="The Broad Institute Genome Sequencing Center for Infectious Disease"/>
            <person name="Wu L."/>
            <person name="Ma J."/>
        </authorList>
    </citation>
    <scope>NUCLEOTIDE SEQUENCE [LARGE SCALE GENOMIC DNA]</scope>
    <source>
        <strain evidence="4">JCM 4087</strain>
    </source>
</reference>
<dbReference type="InterPro" id="IPR032710">
    <property type="entry name" value="NTF2-like_dom_sf"/>
</dbReference>
<evidence type="ECO:0000256" key="2">
    <source>
        <dbReference type="ARBA" id="ARBA00023194"/>
    </source>
</evidence>
<comment type="caution">
    <text evidence="3">The sequence shown here is derived from an EMBL/GenBank/DDBJ whole genome shotgun (WGS) entry which is preliminary data.</text>
</comment>
<comment type="similarity">
    <text evidence="1">Belongs to the PhzA/PhzB family.</text>
</comment>
<keyword evidence="2" id="KW-0045">Antibiotic biosynthesis</keyword>